<name>A0A1F6C180_9BACT</name>
<evidence type="ECO:0008006" key="3">
    <source>
        <dbReference type="Google" id="ProtNLM"/>
    </source>
</evidence>
<reference evidence="1 2" key="1">
    <citation type="journal article" date="2016" name="Nat. Commun.">
        <title>Thousands of microbial genomes shed light on interconnected biogeochemical processes in an aquifer system.</title>
        <authorList>
            <person name="Anantharaman K."/>
            <person name="Brown C.T."/>
            <person name="Hug L.A."/>
            <person name="Sharon I."/>
            <person name="Castelle C.J."/>
            <person name="Probst A.J."/>
            <person name="Thomas B.C."/>
            <person name="Singh A."/>
            <person name="Wilkins M.J."/>
            <person name="Karaoz U."/>
            <person name="Brodie E.L."/>
            <person name="Williams K.H."/>
            <person name="Hubbard S.S."/>
            <person name="Banfield J.F."/>
        </authorList>
    </citation>
    <scope>NUCLEOTIDE SEQUENCE [LARGE SCALE GENOMIC DNA]</scope>
</reference>
<dbReference type="SUPFAM" id="SSF51182">
    <property type="entry name" value="RmlC-like cupins"/>
    <property type="match status" value="1"/>
</dbReference>
<dbReference type="InterPro" id="IPR011051">
    <property type="entry name" value="RmlC_Cupin_sf"/>
</dbReference>
<proteinExistence type="predicted"/>
<gene>
    <name evidence="1" type="ORF">A2841_00270</name>
</gene>
<protein>
    <recommendedName>
        <fullName evidence="3">Cupin type-1 domain-containing protein</fullName>
    </recommendedName>
</protein>
<sequence>MALKSPTYIPHTVITETLGSELSTLPDGKYNPDPLKSLVKESGVPASILVDKNVPYGTNEAEVHRHEADLWICIDGEVSFMVGGALVNPWIKKNPDGTENDLELKAKEIANGITHTLHAGDVLYIPEGNPHVHWTEGTNAARLWIIKLPAKVVVPLSEVPGWKA</sequence>
<evidence type="ECO:0000313" key="1">
    <source>
        <dbReference type="EMBL" id="OGG42976.1"/>
    </source>
</evidence>
<dbReference type="AlphaFoldDB" id="A0A1F6C180"/>
<comment type="caution">
    <text evidence="1">The sequence shown here is derived from an EMBL/GenBank/DDBJ whole genome shotgun (WGS) entry which is preliminary data.</text>
</comment>
<accession>A0A1F6C180</accession>
<dbReference type="Gene3D" id="2.60.120.10">
    <property type="entry name" value="Jelly Rolls"/>
    <property type="match status" value="1"/>
</dbReference>
<organism evidence="1 2">
    <name type="scientific">Candidatus Kaiserbacteria bacterium RIFCSPHIGHO2_01_FULL_48_10</name>
    <dbReference type="NCBI Taxonomy" id="1798476"/>
    <lineage>
        <taxon>Bacteria</taxon>
        <taxon>Candidatus Kaiseribacteriota</taxon>
    </lineage>
</organism>
<dbReference type="EMBL" id="MFKP01000060">
    <property type="protein sequence ID" value="OGG42976.1"/>
    <property type="molecule type" value="Genomic_DNA"/>
</dbReference>
<evidence type="ECO:0000313" key="2">
    <source>
        <dbReference type="Proteomes" id="UP000178249"/>
    </source>
</evidence>
<dbReference type="InterPro" id="IPR014710">
    <property type="entry name" value="RmlC-like_jellyroll"/>
</dbReference>
<dbReference type="Proteomes" id="UP000178249">
    <property type="component" value="Unassembled WGS sequence"/>
</dbReference>